<dbReference type="EMBL" id="CAJMWS010000080">
    <property type="protein sequence ID" value="CAE6357416.1"/>
    <property type="molecule type" value="Genomic_DNA"/>
</dbReference>
<evidence type="ECO:0000313" key="2">
    <source>
        <dbReference type="Proteomes" id="UP000663846"/>
    </source>
</evidence>
<gene>
    <name evidence="1" type="ORF">RDB_LOCUS15791</name>
</gene>
<reference evidence="1" key="1">
    <citation type="submission" date="2021-01" db="EMBL/GenBank/DDBJ databases">
        <authorList>
            <person name="Kaushik A."/>
        </authorList>
    </citation>
    <scope>NUCLEOTIDE SEQUENCE</scope>
    <source>
        <strain evidence="1">AG1-1C</strain>
    </source>
</reference>
<dbReference type="Proteomes" id="UP000663846">
    <property type="component" value="Unassembled WGS sequence"/>
</dbReference>
<sequence>MRKKPIPKPYLGINGALKLADGSGAMEPQLMDYSGPLGLDRSMPTVIEFGFDSSVESRLPYHFITRPQFVPKYQDWLIDGTHIIDKRAAG</sequence>
<accession>A0A8H2WAM6</accession>
<protein>
    <submittedName>
        <fullName evidence="1">Uncharacterized protein</fullName>
    </submittedName>
</protein>
<organism evidence="1 2">
    <name type="scientific">Rhizoctonia solani</name>
    <dbReference type="NCBI Taxonomy" id="456999"/>
    <lineage>
        <taxon>Eukaryota</taxon>
        <taxon>Fungi</taxon>
        <taxon>Dikarya</taxon>
        <taxon>Basidiomycota</taxon>
        <taxon>Agaricomycotina</taxon>
        <taxon>Agaricomycetes</taxon>
        <taxon>Cantharellales</taxon>
        <taxon>Ceratobasidiaceae</taxon>
        <taxon>Rhizoctonia</taxon>
    </lineage>
</organism>
<name>A0A8H2WAM6_9AGAM</name>
<dbReference type="AlphaFoldDB" id="A0A8H2WAM6"/>
<comment type="caution">
    <text evidence="1">The sequence shown here is derived from an EMBL/GenBank/DDBJ whole genome shotgun (WGS) entry which is preliminary data.</text>
</comment>
<evidence type="ECO:0000313" key="1">
    <source>
        <dbReference type="EMBL" id="CAE6357416.1"/>
    </source>
</evidence>
<proteinExistence type="predicted"/>